<dbReference type="AlphaFoldDB" id="A0A166BTH3"/>
<dbReference type="Proteomes" id="UP000077266">
    <property type="component" value="Unassembled WGS sequence"/>
</dbReference>
<evidence type="ECO:0000256" key="5">
    <source>
        <dbReference type="PIRSR" id="PIRSR601461-1"/>
    </source>
</evidence>
<dbReference type="FunFam" id="2.40.70.10:FF:000026">
    <property type="entry name" value="Endothiapepsin"/>
    <property type="match status" value="1"/>
</dbReference>
<dbReference type="InterPro" id="IPR034163">
    <property type="entry name" value="Aspergillopepsin-like_cat_dom"/>
</dbReference>
<dbReference type="PROSITE" id="PS51767">
    <property type="entry name" value="PEPTIDASE_A1"/>
    <property type="match status" value="1"/>
</dbReference>
<reference evidence="9 10" key="1">
    <citation type="journal article" date="2016" name="Mol. Biol. Evol.">
        <title>Comparative Genomics of Early-Diverging Mushroom-Forming Fungi Provides Insights into the Origins of Lignocellulose Decay Capabilities.</title>
        <authorList>
            <person name="Nagy L.G."/>
            <person name="Riley R."/>
            <person name="Tritt A."/>
            <person name="Adam C."/>
            <person name="Daum C."/>
            <person name="Floudas D."/>
            <person name="Sun H."/>
            <person name="Yadav J.S."/>
            <person name="Pangilinan J."/>
            <person name="Larsson K.H."/>
            <person name="Matsuura K."/>
            <person name="Barry K."/>
            <person name="Labutti K."/>
            <person name="Kuo R."/>
            <person name="Ohm R.A."/>
            <person name="Bhattacharya S.S."/>
            <person name="Shirouzu T."/>
            <person name="Yoshinaga Y."/>
            <person name="Martin F.M."/>
            <person name="Grigoriev I.V."/>
            <person name="Hibbett D.S."/>
        </authorList>
    </citation>
    <scope>NUCLEOTIDE SEQUENCE [LARGE SCALE GENOMIC DNA]</scope>
    <source>
        <strain evidence="9 10">HHB12029</strain>
    </source>
</reference>
<dbReference type="PANTHER" id="PTHR47966:SF1">
    <property type="entry name" value="ASPARTYL PROTEINASE"/>
    <property type="match status" value="1"/>
</dbReference>
<dbReference type="STRING" id="1314781.A0A166BTH3"/>
<feature type="domain" description="Peptidase A1" evidence="8">
    <location>
        <begin position="88"/>
        <end position="411"/>
    </location>
</feature>
<dbReference type="GO" id="GO:0006508">
    <property type="term" value="P:proteolysis"/>
    <property type="evidence" value="ECO:0007669"/>
    <property type="project" value="UniProtKB-KW"/>
</dbReference>
<name>A0A166BTH3_EXIGL</name>
<evidence type="ECO:0000256" key="4">
    <source>
        <dbReference type="ARBA" id="ARBA00022801"/>
    </source>
</evidence>
<feature type="compositionally biased region" description="Gly residues" evidence="7">
    <location>
        <begin position="51"/>
        <end position="62"/>
    </location>
</feature>
<gene>
    <name evidence="9" type="ORF">EXIGLDRAFT_635254</name>
</gene>
<evidence type="ECO:0000313" key="10">
    <source>
        <dbReference type="Proteomes" id="UP000077266"/>
    </source>
</evidence>
<keyword evidence="4 6" id="KW-0378">Hydrolase</keyword>
<evidence type="ECO:0000256" key="1">
    <source>
        <dbReference type="ARBA" id="ARBA00007447"/>
    </source>
</evidence>
<dbReference type="InParanoid" id="A0A166BTH3"/>
<dbReference type="InterPro" id="IPR001969">
    <property type="entry name" value="Aspartic_peptidase_AS"/>
</dbReference>
<evidence type="ECO:0000313" key="9">
    <source>
        <dbReference type="EMBL" id="KZW03890.1"/>
    </source>
</evidence>
<evidence type="ECO:0000256" key="3">
    <source>
        <dbReference type="ARBA" id="ARBA00022750"/>
    </source>
</evidence>
<proteinExistence type="inferred from homology"/>
<feature type="active site" evidence="5">
    <location>
        <position position="300"/>
    </location>
</feature>
<keyword evidence="10" id="KW-1185">Reference proteome</keyword>
<feature type="region of interest" description="Disordered" evidence="7">
    <location>
        <begin position="32"/>
        <end position="77"/>
    </location>
</feature>
<dbReference type="GO" id="GO:0004190">
    <property type="term" value="F:aspartic-type endopeptidase activity"/>
    <property type="evidence" value="ECO:0007669"/>
    <property type="project" value="UniProtKB-KW"/>
</dbReference>
<dbReference type="InterPro" id="IPR033121">
    <property type="entry name" value="PEPTIDASE_A1"/>
</dbReference>
<keyword evidence="2 6" id="KW-0645">Protease</keyword>
<dbReference type="EMBL" id="KV425882">
    <property type="protein sequence ID" value="KZW03890.1"/>
    <property type="molecule type" value="Genomic_DNA"/>
</dbReference>
<dbReference type="InterPro" id="IPR021109">
    <property type="entry name" value="Peptidase_aspartic_dom_sf"/>
</dbReference>
<evidence type="ECO:0000256" key="6">
    <source>
        <dbReference type="RuleBase" id="RU000454"/>
    </source>
</evidence>
<protein>
    <submittedName>
        <fullName evidence="9">Acid protease</fullName>
    </submittedName>
</protein>
<dbReference type="Pfam" id="PF00026">
    <property type="entry name" value="Asp"/>
    <property type="match status" value="1"/>
</dbReference>
<feature type="active site" evidence="5">
    <location>
        <position position="106"/>
    </location>
</feature>
<organism evidence="9 10">
    <name type="scientific">Exidia glandulosa HHB12029</name>
    <dbReference type="NCBI Taxonomy" id="1314781"/>
    <lineage>
        <taxon>Eukaryota</taxon>
        <taxon>Fungi</taxon>
        <taxon>Dikarya</taxon>
        <taxon>Basidiomycota</taxon>
        <taxon>Agaricomycotina</taxon>
        <taxon>Agaricomycetes</taxon>
        <taxon>Auriculariales</taxon>
        <taxon>Exidiaceae</taxon>
        <taxon>Exidia</taxon>
    </lineage>
</organism>
<dbReference type="OrthoDB" id="2747330at2759"/>
<accession>A0A166BTH3</accession>
<dbReference type="PANTHER" id="PTHR47966">
    <property type="entry name" value="BETA-SITE APP-CLEAVING ENZYME, ISOFORM A-RELATED"/>
    <property type="match status" value="1"/>
</dbReference>
<evidence type="ECO:0000259" key="8">
    <source>
        <dbReference type="PROSITE" id="PS51767"/>
    </source>
</evidence>
<comment type="similarity">
    <text evidence="1 6">Belongs to the peptidase A1 family.</text>
</comment>
<dbReference type="PROSITE" id="PS00141">
    <property type="entry name" value="ASP_PROTEASE"/>
    <property type="match status" value="2"/>
</dbReference>
<sequence>MDYARSARKYKIAPTEFTTFFVKDDTLCRRGVTGRPKNAKRISTQWLPFKSGGGRTPPGGGQTSTEPPSTEGGEAEVPAEDVQNDLEYVVPVTIGTPGVTLKLDFDTGSSDLWVWSTLLKTSTSNTRGHTLYNPSTSSTAKALSNASWRISYGDGSSASGSVYNDEIVLGTASARVAIPSQAVEVATKLSSSFLTETDSDGLLGLAFPALNTISPTPQKTPMQNMIDDGLIQQPIFTVRLDKEDSEGYYAFGFIPDEVDQSSIVYTDIDSSNGFWEFVSPSIKVGDQTFSRGDRNTAIADTGTTLILISDEAVSQIYGAIPGAKLDNTQGGWVIPSDATNIPEISFAVGTSDTFFTIAGEDLMFADVGNGTFFGAIQSRGQMDQDILGDVFLKRVFTVFDQTPDQPRIGFSQRPIV</sequence>
<keyword evidence="3 6" id="KW-0064">Aspartyl protease</keyword>
<dbReference type="CDD" id="cd06097">
    <property type="entry name" value="Aspergillopepsin_like"/>
    <property type="match status" value="1"/>
</dbReference>
<dbReference type="PRINTS" id="PR00792">
    <property type="entry name" value="PEPSIN"/>
</dbReference>
<dbReference type="InterPro" id="IPR001461">
    <property type="entry name" value="Aspartic_peptidase_A1"/>
</dbReference>
<dbReference type="SUPFAM" id="SSF50630">
    <property type="entry name" value="Acid proteases"/>
    <property type="match status" value="1"/>
</dbReference>
<evidence type="ECO:0000256" key="2">
    <source>
        <dbReference type="ARBA" id="ARBA00022670"/>
    </source>
</evidence>
<dbReference type="Gene3D" id="2.40.70.10">
    <property type="entry name" value="Acid Proteases"/>
    <property type="match status" value="2"/>
</dbReference>
<evidence type="ECO:0000256" key="7">
    <source>
        <dbReference type="SAM" id="MobiDB-lite"/>
    </source>
</evidence>